<dbReference type="GO" id="GO:0016020">
    <property type="term" value="C:membrane"/>
    <property type="evidence" value="ECO:0007669"/>
    <property type="project" value="InterPro"/>
</dbReference>
<keyword evidence="2" id="KW-0472">Membrane</keyword>
<dbReference type="Proteomes" id="UP000184287">
    <property type="component" value="Unassembled WGS sequence"/>
</dbReference>
<dbReference type="Gene3D" id="3.30.565.10">
    <property type="entry name" value="Histidine kinase-like ATPase, C-terminal domain"/>
    <property type="match status" value="1"/>
</dbReference>
<accession>A0A1M5EJX2</accession>
<keyword evidence="4" id="KW-0808">Transferase</keyword>
<feature type="domain" description="Signal transduction histidine kinase internal region" evidence="3">
    <location>
        <begin position="178"/>
        <end position="257"/>
    </location>
</feature>
<keyword evidence="1" id="KW-0175">Coiled coil</keyword>
<evidence type="ECO:0000259" key="3">
    <source>
        <dbReference type="Pfam" id="PF06580"/>
    </source>
</evidence>
<evidence type="ECO:0000313" key="5">
    <source>
        <dbReference type="Proteomes" id="UP000184287"/>
    </source>
</evidence>
<dbReference type="InterPro" id="IPR036890">
    <property type="entry name" value="HATPase_C_sf"/>
</dbReference>
<keyword evidence="5" id="KW-1185">Reference proteome</keyword>
<dbReference type="AlphaFoldDB" id="A0A1M5EJX2"/>
<dbReference type="EMBL" id="FQUQ01000003">
    <property type="protein sequence ID" value="SHF79507.1"/>
    <property type="molecule type" value="Genomic_DNA"/>
</dbReference>
<evidence type="ECO:0000256" key="2">
    <source>
        <dbReference type="SAM" id="Phobius"/>
    </source>
</evidence>
<dbReference type="InterPro" id="IPR010559">
    <property type="entry name" value="Sig_transdc_His_kin_internal"/>
</dbReference>
<reference evidence="5" key="1">
    <citation type="submission" date="2016-11" db="EMBL/GenBank/DDBJ databases">
        <authorList>
            <person name="Varghese N."/>
            <person name="Submissions S."/>
        </authorList>
    </citation>
    <scope>NUCLEOTIDE SEQUENCE [LARGE SCALE GENOMIC DNA]</scope>
    <source>
        <strain evidence="5">DSM 16990</strain>
    </source>
</reference>
<name>A0A1M5EJX2_9SPHI</name>
<keyword evidence="4" id="KW-0418">Kinase</keyword>
<dbReference type="RefSeq" id="WP_200800972.1">
    <property type="nucleotide sequence ID" value="NZ_FQUQ01000003.1"/>
</dbReference>
<gene>
    <name evidence="4" type="ORF">SAMN04488522_103681</name>
</gene>
<dbReference type="PANTHER" id="PTHR34220">
    <property type="entry name" value="SENSOR HISTIDINE KINASE YPDA"/>
    <property type="match status" value="1"/>
</dbReference>
<proteinExistence type="predicted"/>
<feature type="transmembrane region" description="Helical" evidence="2">
    <location>
        <begin position="60"/>
        <end position="78"/>
    </location>
</feature>
<protein>
    <submittedName>
        <fullName evidence="4">Histidine kinase</fullName>
    </submittedName>
</protein>
<evidence type="ECO:0000256" key="1">
    <source>
        <dbReference type="SAM" id="Coils"/>
    </source>
</evidence>
<evidence type="ECO:0000313" key="4">
    <source>
        <dbReference type="EMBL" id="SHF79507.1"/>
    </source>
</evidence>
<keyword evidence="2" id="KW-1133">Transmembrane helix</keyword>
<sequence length="370" mass="42788">MNTIFDINMSLFEKIVNYSTVHRVQSHILFWVMVFLLSLSKPEGHTSVSEEIRYELITEAFALFLSMISTYFVAYLVIPKLLNVKSYYFLVFYFLIGSYLICVFSRTVVIYVVEPLVRTPPFAQESFLEILTDLPKLAGSYFLHDFSTAWVFTFLKLLKDQYLIQKRALQLEKEKAEAELKILKTQLNPHFLFNTLNNIYSLSLMNSSVTSKSIAGLSEILDHILYRCDGTYVPLSAEISLLRNYIELEKLRYDDRLQVNFQQTTDENAEIAPLILLSLVENAFKYGAGEDIGNPVINIDLKLQNNHFTFMVSNSFMPRENKNKQIGLNNIRKQLDLIYPENYELNLSQHEETFVALLMINLGPSSVIKN</sequence>
<dbReference type="STRING" id="288992.SAMN04488522_103681"/>
<organism evidence="4 5">
    <name type="scientific">Pedobacter caeni</name>
    <dbReference type="NCBI Taxonomy" id="288992"/>
    <lineage>
        <taxon>Bacteria</taxon>
        <taxon>Pseudomonadati</taxon>
        <taxon>Bacteroidota</taxon>
        <taxon>Sphingobacteriia</taxon>
        <taxon>Sphingobacteriales</taxon>
        <taxon>Sphingobacteriaceae</taxon>
        <taxon>Pedobacter</taxon>
    </lineage>
</organism>
<dbReference type="GO" id="GO:0000155">
    <property type="term" value="F:phosphorelay sensor kinase activity"/>
    <property type="evidence" value="ECO:0007669"/>
    <property type="project" value="InterPro"/>
</dbReference>
<feature type="transmembrane region" description="Helical" evidence="2">
    <location>
        <begin position="21"/>
        <end position="40"/>
    </location>
</feature>
<dbReference type="PANTHER" id="PTHR34220:SF7">
    <property type="entry name" value="SENSOR HISTIDINE KINASE YPDA"/>
    <property type="match status" value="1"/>
</dbReference>
<dbReference type="InterPro" id="IPR050640">
    <property type="entry name" value="Bact_2-comp_sensor_kinase"/>
</dbReference>
<feature type="coiled-coil region" evidence="1">
    <location>
        <begin position="159"/>
        <end position="188"/>
    </location>
</feature>
<dbReference type="Pfam" id="PF06580">
    <property type="entry name" value="His_kinase"/>
    <property type="match status" value="1"/>
</dbReference>
<feature type="transmembrane region" description="Helical" evidence="2">
    <location>
        <begin position="90"/>
        <end position="113"/>
    </location>
</feature>
<keyword evidence="2" id="KW-0812">Transmembrane</keyword>